<dbReference type="RefSeq" id="WP_098471854.1">
    <property type="nucleotide sequence ID" value="NZ_KR152226.1"/>
</dbReference>
<gene>
    <name evidence="1" type="ORF">pJD12_780</name>
</gene>
<evidence type="ECO:0000313" key="1">
    <source>
        <dbReference type="EMBL" id="AKF15854.1"/>
    </source>
</evidence>
<dbReference type="AlphaFoldDB" id="A0A0F6YSM4"/>
<name>A0A0F6YSM4_9MICC</name>
<protein>
    <submittedName>
        <fullName evidence="1">Uncharacterized protein</fullName>
    </submittedName>
</protein>
<proteinExistence type="predicted"/>
<keyword evidence="1" id="KW-0614">Plasmid</keyword>
<dbReference type="EMBL" id="KR152226">
    <property type="protein sequence ID" value="AKF15854.1"/>
    <property type="molecule type" value="Genomic_DNA"/>
</dbReference>
<reference evidence="1" key="1">
    <citation type="journal article" date="2015" name="Genome Announc.">
        <title>Complete Genome Sequence of the Linear Plasmid pJD12 Hosted by Micrococcus sp. D12, Isolated from a High-Altitude Volcanic Lake in Argentina.</title>
        <authorList>
            <person name="Dib J.R."/>
            <person name="Angelov A."/>
            <person name="Liebl W."/>
            <person name="Dobber J."/>
            <person name="Voget S."/>
            <person name="Schuldes J."/>
            <person name="Gorriti M."/>
            <person name="Farias M.E."/>
            <person name="Meinhardt F."/>
            <person name="Daniel R."/>
        </authorList>
    </citation>
    <scope>NUCLEOTIDE SEQUENCE</scope>
    <source>
        <strain evidence="1">MG-2010-D12</strain>
        <plasmid evidence="1">pJD12</plasmid>
    </source>
</reference>
<organism evidence="1">
    <name type="scientific">Micrococcus sp. MG-2010-D12</name>
    <dbReference type="NCBI Taxonomy" id="936902"/>
    <lineage>
        <taxon>Bacteria</taxon>
        <taxon>Bacillati</taxon>
        <taxon>Actinomycetota</taxon>
        <taxon>Actinomycetes</taxon>
        <taxon>Micrococcales</taxon>
        <taxon>Micrococcaceae</taxon>
        <taxon>Micrococcus</taxon>
    </lineage>
</organism>
<geneLocation type="plasmid" evidence="1">
    <name>pJD12</name>
</geneLocation>
<accession>A0A0F6YSM4</accession>
<sequence length="128" mass="13375">MATLDRQDPEYLYVALVDATGPRRMEGVDFHTGTFPDGLSWKATVEAEAVLNAAVAMGPREAAAGALAVLAYVSWLRGQGTQADERLALAKACVPCHAHVRAVSAMIRATSVAVVAADLDLSGKPVKG</sequence>